<reference evidence="2 3" key="1">
    <citation type="submission" date="2019-07" db="EMBL/GenBank/DDBJ databases">
        <title>The pathways for chlorine oxyanion respiration interact through the shared metabolite chlorate.</title>
        <authorList>
            <person name="Barnum T.P."/>
            <person name="Cheng Y."/>
            <person name="Hill K.A."/>
            <person name="Lucas L.N."/>
            <person name="Carlson H.K."/>
            <person name="Coates J.D."/>
        </authorList>
    </citation>
    <scope>NUCLEOTIDE SEQUENCE [LARGE SCALE GENOMIC DNA]</scope>
    <source>
        <strain evidence="2">BK-3</strain>
    </source>
</reference>
<protein>
    <submittedName>
        <fullName evidence="2">Uncharacterized protein</fullName>
    </submittedName>
</protein>
<name>A0A558CSQ4_9GAMM</name>
<dbReference type="Proteomes" id="UP000317355">
    <property type="component" value="Unassembled WGS sequence"/>
</dbReference>
<proteinExistence type="predicted"/>
<feature type="region of interest" description="Disordered" evidence="1">
    <location>
        <begin position="50"/>
        <end position="73"/>
    </location>
</feature>
<evidence type="ECO:0000313" key="2">
    <source>
        <dbReference type="EMBL" id="TVT51795.1"/>
    </source>
</evidence>
<evidence type="ECO:0000256" key="1">
    <source>
        <dbReference type="SAM" id="MobiDB-lite"/>
    </source>
</evidence>
<dbReference type="AlphaFoldDB" id="A0A558CSQ4"/>
<evidence type="ECO:0000313" key="3">
    <source>
        <dbReference type="Proteomes" id="UP000317355"/>
    </source>
</evidence>
<gene>
    <name evidence="2" type="ORF">FHK82_14860</name>
</gene>
<dbReference type="EMBL" id="VMRY01000083">
    <property type="protein sequence ID" value="TVT51795.1"/>
    <property type="molecule type" value="Genomic_DNA"/>
</dbReference>
<comment type="caution">
    <text evidence="2">The sequence shown here is derived from an EMBL/GenBank/DDBJ whole genome shotgun (WGS) entry which is preliminary data.</text>
</comment>
<organism evidence="2 3">
    <name type="scientific">Sedimenticola thiotaurini</name>
    <dbReference type="NCBI Taxonomy" id="1543721"/>
    <lineage>
        <taxon>Bacteria</taxon>
        <taxon>Pseudomonadati</taxon>
        <taxon>Pseudomonadota</taxon>
        <taxon>Gammaproteobacteria</taxon>
        <taxon>Chromatiales</taxon>
        <taxon>Sedimenticolaceae</taxon>
        <taxon>Sedimenticola</taxon>
    </lineage>
</organism>
<sequence>MDQVYSITEAPPLPLPGCTSPECRCVYEGVVDRRAKKARRYRIERRCSVRQDSDRRTNHGRRKGDLLMSYQHY</sequence>
<accession>A0A558CSQ4</accession>